<feature type="transmembrane region" description="Helical" evidence="1">
    <location>
        <begin position="48"/>
        <end position="72"/>
    </location>
</feature>
<keyword evidence="1" id="KW-0812">Transmembrane</keyword>
<evidence type="ECO:0008006" key="4">
    <source>
        <dbReference type="Google" id="ProtNLM"/>
    </source>
</evidence>
<keyword evidence="3" id="KW-1185">Reference proteome</keyword>
<protein>
    <recommendedName>
        <fullName evidence="4">Oleosin</fullName>
    </recommendedName>
</protein>
<organism evidence="2 3">
    <name type="scientific">Klebsormidium nitens</name>
    <name type="common">Green alga</name>
    <name type="synonym">Ulothrix nitens</name>
    <dbReference type="NCBI Taxonomy" id="105231"/>
    <lineage>
        <taxon>Eukaryota</taxon>
        <taxon>Viridiplantae</taxon>
        <taxon>Streptophyta</taxon>
        <taxon>Klebsormidiophyceae</taxon>
        <taxon>Klebsormidiales</taxon>
        <taxon>Klebsormidiaceae</taxon>
        <taxon>Klebsormidium</taxon>
    </lineage>
</organism>
<keyword evidence="1" id="KW-1133">Transmembrane helix</keyword>
<dbReference type="EMBL" id="DF236971">
    <property type="protein sequence ID" value="GAQ78982.1"/>
    <property type="molecule type" value="Genomic_DNA"/>
</dbReference>
<name>A0A1Y1HMP9_KLENI</name>
<dbReference type="Proteomes" id="UP000054558">
    <property type="component" value="Unassembled WGS sequence"/>
</dbReference>
<keyword evidence="1" id="KW-0472">Membrane</keyword>
<proteinExistence type="predicted"/>
<accession>A0A1Y1HMP9</accession>
<gene>
    <name evidence="2" type="ORF">KFL_000220130</name>
</gene>
<feature type="transmembrane region" description="Helical" evidence="1">
    <location>
        <begin position="78"/>
        <end position="103"/>
    </location>
</feature>
<evidence type="ECO:0000313" key="3">
    <source>
        <dbReference type="Proteomes" id="UP000054558"/>
    </source>
</evidence>
<feature type="transmembrane region" description="Helical" evidence="1">
    <location>
        <begin position="115"/>
        <end position="134"/>
    </location>
</feature>
<evidence type="ECO:0000256" key="1">
    <source>
        <dbReference type="SAM" id="Phobius"/>
    </source>
</evidence>
<dbReference type="AlphaFoldDB" id="A0A1Y1HMP9"/>
<reference evidence="2 3" key="1">
    <citation type="journal article" date="2014" name="Nat. Commun.">
        <title>Klebsormidium flaccidum genome reveals primary factors for plant terrestrial adaptation.</title>
        <authorList>
            <person name="Hori K."/>
            <person name="Maruyama F."/>
            <person name="Fujisawa T."/>
            <person name="Togashi T."/>
            <person name="Yamamoto N."/>
            <person name="Seo M."/>
            <person name="Sato S."/>
            <person name="Yamada T."/>
            <person name="Mori H."/>
            <person name="Tajima N."/>
            <person name="Moriyama T."/>
            <person name="Ikeuchi M."/>
            <person name="Watanabe M."/>
            <person name="Wada H."/>
            <person name="Kobayashi K."/>
            <person name="Saito M."/>
            <person name="Masuda T."/>
            <person name="Sasaki-Sekimoto Y."/>
            <person name="Mashiguchi K."/>
            <person name="Awai K."/>
            <person name="Shimojima M."/>
            <person name="Masuda S."/>
            <person name="Iwai M."/>
            <person name="Nobusawa T."/>
            <person name="Narise T."/>
            <person name="Kondo S."/>
            <person name="Saito H."/>
            <person name="Sato R."/>
            <person name="Murakawa M."/>
            <person name="Ihara Y."/>
            <person name="Oshima-Yamada Y."/>
            <person name="Ohtaka K."/>
            <person name="Satoh M."/>
            <person name="Sonobe K."/>
            <person name="Ishii M."/>
            <person name="Ohtani R."/>
            <person name="Kanamori-Sato M."/>
            <person name="Honoki R."/>
            <person name="Miyazaki D."/>
            <person name="Mochizuki H."/>
            <person name="Umetsu J."/>
            <person name="Higashi K."/>
            <person name="Shibata D."/>
            <person name="Kamiya Y."/>
            <person name="Sato N."/>
            <person name="Nakamura Y."/>
            <person name="Tabata S."/>
            <person name="Ida S."/>
            <person name="Kurokawa K."/>
            <person name="Ohta H."/>
        </authorList>
    </citation>
    <scope>NUCLEOTIDE SEQUENCE [LARGE SCALE GENOMIC DNA]</scope>
    <source>
        <strain evidence="2 3">NIES-2285</strain>
    </source>
</reference>
<evidence type="ECO:0000313" key="2">
    <source>
        <dbReference type="EMBL" id="GAQ78982.1"/>
    </source>
</evidence>
<sequence length="165" mass="17792">MKASPIEVEAPLAKVLQVRRSFPNASAMANVPKDNGPTAKKWRPRDIWVFRIIVAGTILTIGGGALLAFLVIGLPVLFIGGGLLIFFSPVLIFIATITSPIWIPVGGLILATPPILAGLSVAAATCLFFAYWAYNFFRSYKKPSLVDMQDGAFDVDSAVRQRSVD</sequence>